<keyword evidence="9" id="KW-1185">Reference proteome</keyword>
<proteinExistence type="predicted"/>
<dbReference type="PANTHER" id="PTHR42920">
    <property type="entry name" value="OS03G0707200 PROTEIN-RELATED"/>
    <property type="match status" value="1"/>
</dbReference>
<protein>
    <submittedName>
        <fullName evidence="8">DMT family transporter</fullName>
    </submittedName>
</protein>
<dbReference type="SUPFAM" id="SSF103481">
    <property type="entry name" value="Multidrug resistance efflux transporter EmrE"/>
    <property type="match status" value="1"/>
</dbReference>
<feature type="domain" description="EamA" evidence="7">
    <location>
        <begin position="160"/>
        <end position="295"/>
    </location>
</feature>
<feature type="transmembrane region" description="Helical" evidence="6">
    <location>
        <begin position="128"/>
        <end position="145"/>
    </location>
</feature>
<dbReference type="Pfam" id="PF00892">
    <property type="entry name" value="EamA"/>
    <property type="match status" value="2"/>
</dbReference>
<dbReference type="EMBL" id="VYKJ01000006">
    <property type="protein sequence ID" value="KAA8999351.1"/>
    <property type="molecule type" value="Genomic_DNA"/>
</dbReference>
<dbReference type="InterPro" id="IPR051258">
    <property type="entry name" value="Diverse_Substrate_Transporter"/>
</dbReference>
<evidence type="ECO:0000256" key="5">
    <source>
        <dbReference type="ARBA" id="ARBA00023136"/>
    </source>
</evidence>
<feature type="domain" description="EamA" evidence="7">
    <location>
        <begin position="10"/>
        <end position="145"/>
    </location>
</feature>
<feature type="transmembrane region" description="Helical" evidence="6">
    <location>
        <begin position="190"/>
        <end position="215"/>
    </location>
</feature>
<evidence type="ECO:0000313" key="9">
    <source>
        <dbReference type="Proteomes" id="UP000335415"/>
    </source>
</evidence>
<accession>A0A5J5FYU2</accession>
<feature type="transmembrane region" description="Helical" evidence="6">
    <location>
        <begin position="227"/>
        <end position="245"/>
    </location>
</feature>
<comment type="subcellular location">
    <subcellularLocation>
        <location evidence="1">Cell membrane</location>
        <topology evidence="1">Multi-pass membrane protein</topology>
    </subcellularLocation>
</comment>
<feature type="transmembrane region" description="Helical" evidence="6">
    <location>
        <begin position="278"/>
        <end position="298"/>
    </location>
</feature>
<feature type="transmembrane region" description="Helical" evidence="6">
    <location>
        <begin position="157"/>
        <end position="178"/>
    </location>
</feature>
<name>A0A5J5FYU2_9GAMM</name>
<feature type="transmembrane region" description="Helical" evidence="6">
    <location>
        <begin position="73"/>
        <end position="97"/>
    </location>
</feature>
<keyword evidence="4 6" id="KW-1133">Transmembrane helix</keyword>
<dbReference type="GO" id="GO:0005886">
    <property type="term" value="C:plasma membrane"/>
    <property type="evidence" value="ECO:0007669"/>
    <property type="project" value="UniProtKB-SubCell"/>
</dbReference>
<feature type="transmembrane region" description="Helical" evidence="6">
    <location>
        <begin position="12"/>
        <end position="28"/>
    </location>
</feature>
<feature type="transmembrane region" description="Helical" evidence="6">
    <location>
        <begin position="252"/>
        <end position="272"/>
    </location>
</feature>
<evidence type="ECO:0000256" key="4">
    <source>
        <dbReference type="ARBA" id="ARBA00022989"/>
    </source>
</evidence>
<dbReference type="Proteomes" id="UP000335415">
    <property type="component" value="Unassembled WGS sequence"/>
</dbReference>
<feature type="transmembrane region" description="Helical" evidence="6">
    <location>
        <begin position="40"/>
        <end position="61"/>
    </location>
</feature>
<comment type="caution">
    <text evidence="8">The sequence shown here is derived from an EMBL/GenBank/DDBJ whole genome shotgun (WGS) entry which is preliminary data.</text>
</comment>
<sequence length="314" mass="34002">MSKEQSGKTMAVIYLLITVFAWGIMYPSSKHAVSSGIDGYYLTLIRYGLGTILVSLILLTVEGKGSYRLEGHGFKLWLFGTIGFAGLNFLTFIGVTFSSAEHATIILALMPMLSILISSLVEKMKPDLKTIICSIFAFIGIVIVITKGDFHSLSASASFIGDLLLLAATICWVIYTYFAKTLNHWSALRVTALSSALGTMSIIVITVLATLFHFAHPPAMAVLHNTWLDIFILVATTAVIITWNAGIKGLGAVNGILFVNLVPVVTFIVGIYQGHAISHIEIVGALITIVALVVNNILGRRKTEIDLTRAVKEE</sequence>
<dbReference type="InterPro" id="IPR037185">
    <property type="entry name" value="EmrE-like"/>
</dbReference>
<evidence type="ECO:0000256" key="2">
    <source>
        <dbReference type="ARBA" id="ARBA00022475"/>
    </source>
</evidence>
<dbReference type="AlphaFoldDB" id="A0A5J5FYU2"/>
<keyword evidence="2" id="KW-1003">Cell membrane</keyword>
<keyword evidence="3 6" id="KW-0812">Transmembrane</keyword>
<evidence type="ECO:0000259" key="7">
    <source>
        <dbReference type="Pfam" id="PF00892"/>
    </source>
</evidence>
<gene>
    <name evidence="8" type="ORF">FJU30_13505</name>
</gene>
<feature type="transmembrane region" description="Helical" evidence="6">
    <location>
        <begin position="103"/>
        <end position="121"/>
    </location>
</feature>
<dbReference type="RefSeq" id="WP_150435496.1">
    <property type="nucleotide sequence ID" value="NZ_VYKJ01000006.1"/>
</dbReference>
<organism evidence="8 9">
    <name type="scientific">Affinibrenneria salicis</name>
    <dbReference type="NCBI Taxonomy" id="2590031"/>
    <lineage>
        <taxon>Bacteria</taxon>
        <taxon>Pseudomonadati</taxon>
        <taxon>Pseudomonadota</taxon>
        <taxon>Gammaproteobacteria</taxon>
        <taxon>Enterobacterales</taxon>
        <taxon>Pectobacteriaceae</taxon>
        <taxon>Affinibrenneria</taxon>
    </lineage>
</organism>
<evidence type="ECO:0000256" key="6">
    <source>
        <dbReference type="SAM" id="Phobius"/>
    </source>
</evidence>
<evidence type="ECO:0000256" key="1">
    <source>
        <dbReference type="ARBA" id="ARBA00004651"/>
    </source>
</evidence>
<dbReference type="OrthoDB" id="5186724at2"/>
<reference evidence="8 9" key="1">
    <citation type="submission" date="2019-09" db="EMBL/GenBank/DDBJ databases">
        <authorList>
            <person name="Li Y."/>
        </authorList>
    </citation>
    <scope>NUCLEOTIDE SEQUENCE [LARGE SCALE GENOMIC DNA]</scope>
    <source>
        <strain evidence="8 9">L3-3HA</strain>
    </source>
</reference>
<evidence type="ECO:0000256" key="3">
    <source>
        <dbReference type="ARBA" id="ARBA00022692"/>
    </source>
</evidence>
<dbReference type="PANTHER" id="PTHR42920:SF14">
    <property type="entry name" value="TRANSPORTER, DRUG_METABOLITE EXPORTER FAMILY"/>
    <property type="match status" value="1"/>
</dbReference>
<evidence type="ECO:0000313" key="8">
    <source>
        <dbReference type="EMBL" id="KAA8999351.1"/>
    </source>
</evidence>
<keyword evidence="5 6" id="KW-0472">Membrane</keyword>
<dbReference type="InterPro" id="IPR000620">
    <property type="entry name" value="EamA_dom"/>
</dbReference>